<gene>
    <name evidence="1" type="ORF">A2V58_02275</name>
</gene>
<dbReference type="SUPFAM" id="SSF52091">
    <property type="entry name" value="SpoIIaa-like"/>
    <property type="match status" value="1"/>
</dbReference>
<comment type="caution">
    <text evidence="1">The sequence shown here is derived from an EMBL/GenBank/DDBJ whole genome shotgun (WGS) entry which is preliminary data.</text>
</comment>
<dbReference type="InterPro" id="IPR036513">
    <property type="entry name" value="STAS_dom_sf"/>
</dbReference>
<dbReference type="InterPro" id="IPR021866">
    <property type="entry name" value="SpoIIAA-like"/>
</dbReference>
<dbReference type="InterPro" id="IPR038396">
    <property type="entry name" value="SpoIIAA-like_sf"/>
</dbReference>
<dbReference type="EMBL" id="MFSV01000188">
    <property type="protein sequence ID" value="OGI56491.1"/>
    <property type="molecule type" value="Genomic_DNA"/>
</dbReference>
<sequence>MIVVQEEKNLLKAGVFAELTLADYRELEQAIIKKLKAQHKLNLLLDLRKMAGFTLDVVWEDIKFTRSHPHDFARIAVITDDQWTPWLSWLGTAFTDADTETFSDADAAEAWARGR</sequence>
<dbReference type="Proteomes" id="UP000177950">
    <property type="component" value="Unassembled WGS sequence"/>
</dbReference>
<evidence type="ECO:0000313" key="2">
    <source>
        <dbReference type="Proteomes" id="UP000177950"/>
    </source>
</evidence>
<proteinExistence type="predicted"/>
<protein>
    <recommendedName>
        <fullName evidence="3">STAS/SEC14 domain-containing protein</fullName>
    </recommendedName>
</protein>
<accession>A0A1F6UGN1</accession>
<name>A0A1F6UGN1_9PROT</name>
<organism evidence="1 2">
    <name type="scientific">Candidatus Muproteobacteria bacterium RBG_19FT_COMBO_61_10</name>
    <dbReference type="NCBI Taxonomy" id="1817761"/>
    <lineage>
        <taxon>Bacteria</taxon>
        <taxon>Pseudomonadati</taxon>
        <taxon>Pseudomonadota</taxon>
        <taxon>Candidatus Muproteobacteria</taxon>
    </lineage>
</organism>
<evidence type="ECO:0008006" key="3">
    <source>
        <dbReference type="Google" id="ProtNLM"/>
    </source>
</evidence>
<reference evidence="1 2" key="1">
    <citation type="journal article" date="2016" name="Nat. Commun.">
        <title>Thousands of microbial genomes shed light on interconnected biogeochemical processes in an aquifer system.</title>
        <authorList>
            <person name="Anantharaman K."/>
            <person name="Brown C.T."/>
            <person name="Hug L.A."/>
            <person name="Sharon I."/>
            <person name="Castelle C.J."/>
            <person name="Probst A.J."/>
            <person name="Thomas B.C."/>
            <person name="Singh A."/>
            <person name="Wilkins M.J."/>
            <person name="Karaoz U."/>
            <person name="Brodie E.L."/>
            <person name="Williams K.H."/>
            <person name="Hubbard S.S."/>
            <person name="Banfield J.F."/>
        </authorList>
    </citation>
    <scope>NUCLEOTIDE SEQUENCE [LARGE SCALE GENOMIC DNA]</scope>
</reference>
<dbReference type="Pfam" id="PF11964">
    <property type="entry name" value="SpoIIAA-like"/>
    <property type="match status" value="1"/>
</dbReference>
<dbReference type="Gene3D" id="3.40.50.10600">
    <property type="entry name" value="SpoIIaa-like domains"/>
    <property type="match status" value="1"/>
</dbReference>
<dbReference type="AlphaFoldDB" id="A0A1F6UGN1"/>
<evidence type="ECO:0000313" key="1">
    <source>
        <dbReference type="EMBL" id="OGI56491.1"/>
    </source>
</evidence>